<dbReference type="Proteomes" id="UP001521785">
    <property type="component" value="Unassembled WGS sequence"/>
</dbReference>
<dbReference type="PANTHER" id="PTHR47829">
    <property type="entry name" value="HYDROLASE, PUTATIVE (AFU_ORTHOLOGUE AFUA_1G12880)-RELATED"/>
    <property type="match status" value="1"/>
</dbReference>
<dbReference type="InterPro" id="IPR023214">
    <property type="entry name" value="HAD_sf"/>
</dbReference>
<dbReference type="Pfam" id="PF00702">
    <property type="entry name" value="Hydrolase"/>
    <property type="match status" value="1"/>
</dbReference>
<dbReference type="InterPro" id="IPR052898">
    <property type="entry name" value="ACAD10-like"/>
</dbReference>
<accession>A0ABR3QL10</accession>
<dbReference type="EMBL" id="JAKJXO020000020">
    <property type="protein sequence ID" value="KAL1592839.1"/>
    <property type="molecule type" value="Genomic_DNA"/>
</dbReference>
<gene>
    <name evidence="1" type="ORF">SLS60_011255</name>
</gene>
<comment type="caution">
    <text evidence="1">The sequence shown here is derived from an EMBL/GenBank/DDBJ whole genome shotgun (WGS) entry which is preliminary data.</text>
</comment>
<dbReference type="PANTHER" id="PTHR47829:SF1">
    <property type="entry name" value="HAD FAMILY PHOSPHATASE"/>
    <property type="match status" value="1"/>
</dbReference>
<sequence>MAPPKAILFDVGGVVGYPQVLSPFQAILDYEIENRIPIGYINHAIQQGPHDTGAWQLIERGETPLDDAWFAAFKAQLSRPDVWRAYWIRWSERGGGHADTGTPHALGDHVPPVPRIDAKKLFWRMMRYSRRPDPWMYPALKRLREAGEGKWIVGALSNTVHFPTGILDDEGVVFDKSIMYDGSPEWEGDSRDLKDWFDVYLSSAHIGVRKPDPEAYRLAVRELSRVSEGKGLGRVEEGDVLFLDDIGVNLKFAKKVGLRTIKVDLGETREAVRKLEKEVGVSLMEEKSRL</sequence>
<organism evidence="1 2">
    <name type="scientific">Paraconiothyrium brasiliense</name>
    <dbReference type="NCBI Taxonomy" id="300254"/>
    <lineage>
        <taxon>Eukaryota</taxon>
        <taxon>Fungi</taxon>
        <taxon>Dikarya</taxon>
        <taxon>Ascomycota</taxon>
        <taxon>Pezizomycotina</taxon>
        <taxon>Dothideomycetes</taxon>
        <taxon>Pleosporomycetidae</taxon>
        <taxon>Pleosporales</taxon>
        <taxon>Massarineae</taxon>
        <taxon>Didymosphaeriaceae</taxon>
        <taxon>Paraconiothyrium</taxon>
    </lineage>
</organism>
<protein>
    <submittedName>
        <fullName evidence="1">Uncharacterized protein</fullName>
    </submittedName>
</protein>
<evidence type="ECO:0000313" key="1">
    <source>
        <dbReference type="EMBL" id="KAL1592839.1"/>
    </source>
</evidence>
<dbReference type="InterPro" id="IPR036412">
    <property type="entry name" value="HAD-like_sf"/>
</dbReference>
<evidence type="ECO:0000313" key="2">
    <source>
        <dbReference type="Proteomes" id="UP001521785"/>
    </source>
</evidence>
<keyword evidence="2" id="KW-1185">Reference proteome</keyword>
<reference evidence="1 2" key="1">
    <citation type="submission" date="2024-02" db="EMBL/GenBank/DDBJ databases">
        <title>De novo assembly and annotation of 12 fungi associated with fruit tree decline syndrome in Ontario, Canada.</title>
        <authorList>
            <person name="Sulman M."/>
            <person name="Ellouze W."/>
            <person name="Ilyukhin E."/>
        </authorList>
    </citation>
    <scope>NUCLEOTIDE SEQUENCE [LARGE SCALE GENOMIC DNA]</scope>
    <source>
        <strain evidence="1 2">M42-189</strain>
    </source>
</reference>
<dbReference type="InterPro" id="IPR023198">
    <property type="entry name" value="PGP-like_dom2"/>
</dbReference>
<dbReference type="Gene3D" id="1.10.150.240">
    <property type="entry name" value="Putative phosphatase, domain 2"/>
    <property type="match status" value="1"/>
</dbReference>
<dbReference type="Gene3D" id="3.40.50.1000">
    <property type="entry name" value="HAD superfamily/HAD-like"/>
    <property type="match status" value="1"/>
</dbReference>
<name>A0ABR3QL10_9PLEO</name>
<proteinExistence type="predicted"/>
<dbReference type="SUPFAM" id="SSF56784">
    <property type="entry name" value="HAD-like"/>
    <property type="match status" value="1"/>
</dbReference>